<dbReference type="PANTHER" id="PTHR24096">
    <property type="entry name" value="LONG-CHAIN-FATTY-ACID--COA LIGASE"/>
    <property type="match status" value="1"/>
</dbReference>
<evidence type="ECO:0000259" key="1">
    <source>
        <dbReference type="Pfam" id="PF13193"/>
    </source>
</evidence>
<dbReference type="EMBL" id="CP013747">
    <property type="protein sequence ID" value="ALV39993.1"/>
    <property type="molecule type" value="Genomic_DNA"/>
</dbReference>
<evidence type="ECO:0000313" key="3">
    <source>
        <dbReference type="Proteomes" id="UP000065151"/>
    </source>
</evidence>
<dbReference type="PANTHER" id="PTHR24096:SF267">
    <property type="entry name" value="MALONATE--COA LIGASE ACSF3, MITOCHONDRIAL"/>
    <property type="match status" value="1"/>
</dbReference>
<sequence length="108" mass="11907">MVRGPIVMNGYYRNPVETKKNIESDGWLHTGDIARMDDTGHVFIVDRRKDMIITAGYNVYPAEIERVVAGHPAVALVAVGPLPDEVRGELACAYVVLKHGTSVTEEEN</sequence>
<reference evidence="2 3" key="1">
    <citation type="submission" date="2015-12" db="EMBL/GenBank/DDBJ databases">
        <authorList>
            <person name="Shamseldin A."/>
            <person name="Moawad H."/>
            <person name="Abd El-Rahim W.M."/>
            <person name="Sadowsky M.J."/>
        </authorList>
    </citation>
    <scope>NUCLEOTIDE SEQUENCE [LARGE SCALE GENOMIC DNA]</scope>
    <source>
        <strain evidence="2 3">Ar51</strain>
    </source>
</reference>
<dbReference type="SUPFAM" id="SSF56801">
    <property type="entry name" value="Acetyl-CoA synthetase-like"/>
    <property type="match status" value="1"/>
</dbReference>
<dbReference type="AlphaFoldDB" id="A0A0U3F7Y6"/>
<feature type="domain" description="AMP-binding enzyme C-terminal" evidence="1">
    <location>
        <begin position="63"/>
        <end position="106"/>
    </location>
</feature>
<accession>A0A0U3F7Y6</accession>
<name>A0A0U3F7Y6_9MICC</name>
<dbReference type="InterPro" id="IPR045851">
    <property type="entry name" value="AMP-bd_C_sf"/>
</dbReference>
<dbReference type="GO" id="GO:0016405">
    <property type="term" value="F:CoA-ligase activity"/>
    <property type="evidence" value="ECO:0007669"/>
    <property type="project" value="TreeGrafter"/>
</dbReference>
<dbReference type="RefSeq" id="WP_058929203.1">
    <property type="nucleotide sequence ID" value="NZ_CP013747.1"/>
</dbReference>
<protein>
    <recommendedName>
        <fullName evidence="1">AMP-binding enzyme C-terminal domain-containing protein</fullName>
    </recommendedName>
</protein>
<dbReference type="Pfam" id="PF13193">
    <property type="entry name" value="AMP-binding_C"/>
    <property type="match status" value="1"/>
</dbReference>
<organism evidence="2">
    <name type="scientific">Pseudarthrobacter sulfonivorans</name>
    <dbReference type="NCBI Taxonomy" id="121292"/>
    <lineage>
        <taxon>Bacteria</taxon>
        <taxon>Bacillati</taxon>
        <taxon>Actinomycetota</taxon>
        <taxon>Actinomycetes</taxon>
        <taxon>Micrococcales</taxon>
        <taxon>Micrococcaceae</taxon>
        <taxon>Pseudarthrobacter</taxon>
    </lineage>
</organism>
<dbReference type="InterPro" id="IPR042099">
    <property type="entry name" value="ANL_N_sf"/>
</dbReference>
<dbReference type="Proteomes" id="UP000065151">
    <property type="component" value="Chromosome"/>
</dbReference>
<evidence type="ECO:0000313" key="2">
    <source>
        <dbReference type="EMBL" id="ALV39993.1"/>
    </source>
</evidence>
<dbReference type="InterPro" id="IPR025110">
    <property type="entry name" value="AMP-bd_C"/>
</dbReference>
<dbReference type="KEGG" id="psul:AU252_01435"/>
<gene>
    <name evidence="2" type="ORF">AU252_01435</name>
</gene>
<dbReference type="Gene3D" id="3.30.300.30">
    <property type="match status" value="1"/>
</dbReference>
<proteinExistence type="predicted"/>
<dbReference type="Gene3D" id="3.40.50.12780">
    <property type="entry name" value="N-terminal domain of ligase-like"/>
    <property type="match status" value="1"/>
</dbReference>
<dbReference type="STRING" id="121292.AU252_01435"/>